<dbReference type="Gene3D" id="3.40.50.10190">
    <property type="entry name" value="BRCT domain"/>
    <property type="match status" value="1"/>
</dbReference>
<dbReference type="EMBL" id="BART01031784">
    <property type="protein sequence ID" value="GAH17345.1"/>
    <property type="molecule type" value="Genomic_DNA"/>
</dbReference>
<name>X1EAE5_9ZZZZ</name>
<dbReference type="PROSITE" id="PS50172">
    <property type="entry name" value="BRCT"/>
    <property type="match status" value="1"/>
</dbReference>
<evidence type="ECO:0000256" key="1">
    <source>
        <dbReference type="ARBA" id="ARBA00022763"/>
    </source>
</evidence>
<dbReference type="GO" id="GO:0006281">
    <property type="term" value="P:DNA repair"/>
    <property type="evidence" value="ECO:0007669"/>
    <property type="project" value="UniProtKB-KW"/>
</dbReference>
<dbReference type="InterPro" id="IPR041663">
    <property type="entry name" value="DisA/LigA_HHH"/>
</dbReference>
<reference evidence="4" key="1">
    <citation type="journal article" date="2014" name="Front. Microbiol.">
        <title>High frequency of phylogenetically diverse reductive dehalogenase-homologous genes in deep subseafloor sedimentary metagenomes.</title>
        <authorList>
            <person name="Kawai M."/>
            <person name="Futagami T."/>
            <person name="Toyoda A."/>
            <person name="Takaki Y."/>
            <person name="Nishi S."/>
            <person name="Hori S."/>
            <person name="Arai W."/>
            <person name="Tsubouchi T."/>
            <person name="Morono Y."/>
            <person name="Uchiyama I."/>
            <person name="Ito T."/>
            <person name="Fujiyama A."/>
            <person name="Inagaki F."/>
            <person name="Takami H."/>
        </authorList>
    </citation>
    <scope>NUCLEOTIDE SEQUENCE</scope>
    <source>
        <strain evidence="4">Expedition CK06-06</strain>
    </source>
</reference>
<dbReference type="CDD" id="cd17748">
    <property type="entry name" value="BRCT_DNA_ligase_like"/>
    <property type="match status" value="1"/>
</dbReference>
<organism evidence="4">
    <name type="scientific">marine sediment metagenome</name>
    <dbReference type="NCBI Taxonomy" id="412755"/>
    <lineage>
        <taxon>unclassified sequences</taxon>
        <taxon>metagenomes</taxon>
        <taxon>ecological metagenomes</taxon>
    </lineage>
</organism>
<dbReference type="SUPFAM" id="SSF47781">
    <property type="entry name" value="RuvA domain 2-like"/>
    <property type="match status" value="1"/>
</dbReference>
<feature type="non-terminal residue" evidence="4">
    <location>
        <position position="1"/>
    </location>
</feature>
<dbReference type="Pfam" id="PF12826">
    <property type="entry name" value="HHH_2"/>
    <property type="match status" value="1"/>
</dbReference>
<dbReference type="InterPro" id="IPR001357">
    <property type="entry name" value="BRCT_dom"/>
</dbReference>
<dbReference type="AlphaFoldDB" id="X1EAE5"/>
<protein>
    <recommendedName>
        <fullName evidence="3">BRCT domain-containing protein</fullName>
    </recommendedName>
</protein>
<evidence type="ECO:0000256" key="2">
    <source>
        <dbReference type="ARBA" id="ARBA00023204"/>
    </source>
</evidence>
<feature type="domain" description="BRCT" evidence="3">
    <location>
        <begin position="66"/>
        <end position="143"/>
    </location>
</feature>
<keyword evidence="1" id="KW-0227">DNA damage</keyword>
<dbReference type="SUPFAM" id="SSF52113">
    <property type="entry name" value="BRCT domain"/>
    <property type="match status" value="1"/>
</dbReference>
<sequence length="143" mass="15531">AKVLAREFGSMEKLKEVQLFELLKVDTIGPEVAQSIVQFFADENVRSTISELTLAGLTMIAEEESSSEQTFAGMTFVFTGTLTKWNRDEAASLVEKMGGKSSSSVSKKTTYVVAGPRAGSKLKKAQQLGVTVLTEDEFADLIK</sequence>
<dbReference type="InterPro" id="IPR010994">
    <property type="entry name" value="RuvA_2-like"/>
</dbReference>
<keyword evidence="2" id="KW-0234">DNA repair</keyword>
<gene>
    <name evidence="4" type="ORF">S01H4_55126</name>
</gene>
<dbReference type="Pfam" id="PF00533">
    <property type="entry name" value="BRCT"/>
    <property type="match status" value="1"/>
</dbReference>
<dbReference type="InterPro" id="IPR036420">
    <property type="entry name" value="BRCT_dom_sf"/>
</dbReference>
<accession>X1EAE5</accession>
<comment type="caution">
    <text evidence="4">The sequence shown here is derived from an EMBL/GenBank/DDBJ whole genome shotgun (WGS) entry which is preliminary data.</text>
</comment>
<dbReference type="Gene3D" id="1.10.150.20">
    <property type="entry name" value="5' to 3' exonuclease, C-terminal subdomain"/>
    <property type="match status" value="1"/>
</dbReference>
<dbReference type="SMART" id="SM00292">
    <property type="entry name" value="BRCT"/>
    <property type="match status" value="1"/>
</dbReference>
<evidence type="ECO:0000313" key="4">
    <source>
        <dbReference type="EMBL" id="GAH17345.1"/>
    </source>
</evidence>
<proteinExistence type="predicted"/>
<evidence type="ECO:0000259" key="3">
    <source>
        <dbReference type="PROSITE" id="PS50172"/>
    </source>
</evidence>